<dbReference type="SMART" id="SM00360">
    <property type="entry name" value="RRM"/>
    <property type="match status" value="1"/>
</dbReference>
<dbReference type="PANTHER" id="PTHR18806:SF4">
    <property type="entry name" value="RNA-BINDING PROTEIN 25"/>
    <property type="match status" value="1"/>
</dbReference>
<feature type="domain" description="PWI" evidence="5">
    <location>
        <begin position="804"/>
        <end position="897"/>
    </location>
</feature>
<accession>A0ABM3DVG4</accession>
<dbReference type="Proteomes" id="UP001652741">
    <property type="component" value="Chromosome ssa01"/>
</dbReference>
<dbReference type="PROSITE" id="PS50102">
    <property type="entry name" value="RRM"/>
    <property type="match status" value="1"/>
</dbReference>
<gene>
    <name evidence="7" type="primary">LOC106599215</name>
</gene>
<reference evidence="7" key="1">
    <citation type="submission" date="2025-08" db="UniProtKB">
        <authorList>
            <consortium name="RefSeq"/>
        </authorList>
    </citation>
    <scope>IDENTIFICATION</scope>
</reference>
<feature type="compositionally biased region" description="Basic and acidic residues" evidence="3">
    <location>
        <begin position="496"/>
        <end position="548"/>
    </location>
</feature>
<evidence type="ECO:0000313" key="7">
    <source>
        <dbReference type="RefSeq" id="XP_045562810.1"/>
    </source>
</evidence>
<evidence type="ECO:0000256" key="3">
    <source>
        <dbReference type="SAM" id="MobiDB-lite"/>
    </source>
</evidence>
<dbReference type="InterPro" id="IPR052768">
    <property type="entry name" value="RBM25"/>
</dbReference>
<dbReference type="GeneID" id="106599215"/>
<evidence type="ECO:0000256" key="2">
    <source>
        <dbReference type="PROSITE-ProRule" id="PRU00176"/>
    </source>
</evidence>
<feature type="compositionally biased region" description="Basic and acidic residues" evidence="3">
    <location>
        <begin position="262"/>
        <end position="475"/>
    </location>
</feature>
<dbReference type="InterPro" id="IPR036483">
    <property type="entry name" value="PWI_dom_sf"/>
</dbReference>
<dbReference type="SUPFAM" id="SSF54928">
    <property type="entry name" value="RNA-binding domain, RBD"/>
    <property type="match status" value="1"/>
</dbReference>
<proteinExistence type="predicted"/>
<name>A0ABM3DVG4_SALSA</name>
<feature type="region of interest" description="Disordered" evidence="3">
    <location>
        <begin position="176"/>
        <end position="212"/>
    </location>
</feature>
<evidence type="ECO:0000259" key="4">
    <source>
        <dbReference type="PROSITE" id="PS50102"/>
    </source>
</evidence>
<keyword evidence="2" id="KW-0694">RNA-binding</keyword>
<sequence length="897" mass="105216">MSYPPHLNRLPQLPPGIRPPQFAGFPQGVPAGTPMIPVHMGIMTSAPTVLVPTTVSMVQKPPAQRKDLNPVRAKEIQEGGSGGPTTTVFVGNISEKASDMLVRQLLAKCGLVLSWKRVQGASGKLQGKNKTAFGFCEYKEPESTLRSLRLLHELLLGDKKLLVKVDAKTKAQLEEWKAKRRSANGGAMSEDGLKEEEEEEEEDLDEDTKRRDQIVKGAIEGLIREYGSELNAPSQDGDNQPRKKKREKKEEVEDINVMEMEDDKRDLISREISKFRDTHKKLEEEKGKKEQERQEIDKDRRERDKERERERERRDREREKEKERNDNNNKDRDRDRIDRERERTKERERERGERERGERERGERERGERERGERERGERERVKERSREVSKDRSRSRERSRDEKKHDREEDQEEAYERRKLERKMRDKETAYQERLKNWEIRERKKARDYDKENQREEERRHEMTKEGKRLKEFLEDYDDDRDESKYYRGSALQKRLRDREKETELDDRDRKREKEEHDQIRQRLLAEGHPDPEAELQRMEEEAERRRQPPVKPEPEEEEEEEVQQEKPHREREHREREHREREHREREHREREHREREHREREHRERDRRGGGGADRPPPEHPQSQSDDDVEDGEELDDRDGEDSSDARTHPHLKPTLRPITSAPSVSSGSGGATPNSPGNESPCGIIIPHENSPEAQPTDEHRPKIGLSLKLGAGASPNHQIHTGSKRKKLANVDSVFNKFGEEEADEAPRKRKLVPLDYGEDDKSLGLDGAEVPGGKGGQNTEEKRKHIRSLIEKIPTARPELFNYPLDWTAVDSTLMDRRIRPWINKKIIEYIGEEEATLVDFVCSKVMSHGTPQGILDDVAMVLDEEAEVFIVKMWRLLIYETEAKKIGLGK</sequence>
<dbReference type="InterPro" id="IPR034268">
    <property type="entry name" value="RBM25_RRM"/>
</dbReference>
<keyword evidence="1" id="KW-0507">mRNA processing</keyword>
<dbReference type="PROSITE" id="PS51025">
    <property type="entry name" value="PWI"/>
    <property type="match status" value="1"/>
</dbReference>
<feature type="domain" description="RRM" evidence="4">
    <location>
        <begin position="86"/>
        <end position="168"/>
    </location>
</feature>
<dbReference type="InterPro" id="IPR000504">
    <property type="entry name" value="RRM_dom"/>
</dbReference>
<protein>
    <submittedName>
        <fullName evidence="7">RNA-binding protein 25 isoform X1</fullName>
    </submittedName>
</protein>
<dbReference type="Pfam" id="PF00076">
    <property type="entry name" value="RRM_1"/>
    <property type="match status" value="1"/>
</dbReference>
<organism evidence="6 7">
    <name type="scientific">Salmo salar</name>
    <name type="common">Atlantic salmon</name>
    <dbReference type="NCBI Taxonomy" id="8030"/>
    <lineage>
        <taxon>Eukaryota</taxon>
        <taxon>Metazoa</taxon>
        <taxon>Chordata</taxon>
        <taxon>Craniata</taxon>
        <taxon>Vertebrata</taxon>
        <taxon>Euteleostomi</taxon>
        <taxon>Actinopterygii</taxon>
        <taxon>Neopterygii</taxon>
        <taxon>Teleostei</taxon>
        <taxon>Protacanthopterygii</taxon>
        <taxon>Salmoniformes</taxon>
        <taxon>Salmonidae</taxon>
        <taxon>Salmoninae</taxon>
        <taxon>Salmo</taxon>
    </lineage>
</organism>
<feature type="region of interest" description="Disordered" evidence="3">
    <location>
        <begin position="766"/>
        <end position="789"/>
    </location>
</feature>
<dbReference type="Pfam" id="PF01480">
    <property type="entry name" value="PWI"/>
    <property type="match status" value="1"/>
</dbReference>
<feature type="compositionally biased region" description="Acidic residues" evidence="3">
    <location>
        <begin position="193"/>
        <end position="206"/>
    </location>
</feature>
<dbReference type="Gene3D" id="3.30.70.330">
    <property type="match status" value="1"/>
</dbReference>
<dbReference type="CDD" id="cd12446">
    <property type="entry name" value="RRM_RBM25"/>
    <property type="match status" value="1"/>
</dbReference>
<evidence type="ECO:0000259" key="5">
    <source>
        <dbReference type="PROSITE" id="PS51025"/>
    </source>
</evidence>
<evidence type="ECO:0000313" key="6">
    <source>
        <dbReference type="Proteomes" id="UP001652741"/>
    </source>
</evidence>
<feature type="compositionally biased region" description="Acidic residues" evidence="3">
    <location>
        <begin position="252"/>
        <end position="261"/>
    </location>
</feature>
<feature type="compositionally biased region" description="Basic and acidic residues" evidence="3">
    <location>
        <begin position="565"/>
        <end position="612"/>
    </location>
</feature>
<dbReference type="SMART" id="SM00311">
    <property type="entry name" value="PWI"/>
    <property type="match status" value="1"/>
</dbReference>
<feature type="region of interest" description="Disordered" evidence="3">
    <location>
        <begin position="1"/>
        <end position="28"/>
    </location>
</feature>
<dbReference type="Gene3D" id="1.20.1390.10">
    <property type="entry name" value="PWI domain"/>
    <property type="match status" value="1"/>
</dbReference>
<dbReference type="InterPro" id="IPR002483">
    <property type="entry name" value="PWI_dom"/>
</dbReference>
<keyword evidence="6" id="KW-1185">Reference proteome</keyword>
<dbReference type="InterPro" id="IPR035979">
    <property type="entry name" value="RBD_domain_sf"/>
</dbReference>
<feature type="region of interest" description="Disordered" evidence="3">
    <location>
        <begin position="225"/>
        <end position="731"/>
    </location>
</feature>
<feature type="compositionally biased region" description="Acidic residues" evidence="3">
    <location>
        <begin position="628"/>
        <end position="646"/>
    </location>
</feature>
<dbReference type="RefSeq" id="XP_045562810.1">
    <property type="nucleotide sequence ID" value="XM_045706854.1"/>
</dbReference>
<dbReference type="SUPFAM" id="SSF101233">
    <property type="entry name" value="PWI domain"/>
    <property type="match status" value="1"/>
</dbReference>
<dbReference type="InterPro" id="IPR012677">
    <property type="entry name" value="Nucleotide-bd_a/b_plait_sf"/>
</dbReference>
<evidence type="ECO:0000256" key="1">
    <source>
        <dbReference type="ARBA" id="ARBA00022664"/>
    </source>
</evidence>
<dbReference type="PANTHER" id="PTHR18806">
    <property type="entry name" value="RBM25 PROTEIN"/>
    <property type="match status" value="1"/>
</dbReference>